<dbReference type="Gene3D" id="1.20.1510.10">
    <property type="entry name" value="Cation efflux protein transmembrane domain"/>
    <property type="match status" value="1"/>
</dbReference>
<evidence type="ECO:0000256" key="1">
    <source>
        <dbReference type="ARBA" id="ARBA00004141"/>
    </source>
</evidence>
<comment type="caution">
    <text evidence="10">The sequence shown here is derived from an EMBL/GenBank/DDBJ whole genome shotgun (WGS) entry which is preliminary data.</text>
</comment>
<evidence type="ECO:0000313" key="10">
    <source>
        <dbReference type="EMBL" id="PXW56409.1"/>
    </source>
</evidence>
<dbReference type="OrthoDB" id="271709at2"/>
<dbReference type="RefSeq" id="WP_110376155.1">
    <property type="nucleotide sequence ID" value="NZ_JAHBRY010000001.1"/>
</dbReference>
<dbReference type="InterPro" id="IPR045316">
    <property type="entry name" value="Msc2-like"/>
</dbReference>
<dbReference type="EMBL" id="QJJK01000008">
    <property type="protein sequence ID" value="PXW56409.1"/>
    <property type="molecule type" value="Genomic_DNA"/>
</dbReference>
<keyword evidence="11" id="KW-1185">Reference proteome</keyword>
<feature type="transmembrane region" description="Helical" evidence="8">
    <location>
        <begin position="199"/>
        <end position="221"/>
    </location>
</feature>
<dbReference type="InterPro" id="IPR027469">
    <property type="entry name" value="Cation_efflux_TMD_sf"/>
</dbReference>
<organism evidence="10 11">
    <name type="scientific">Chelatococcus asaccharovorans</name>
    <dbReference type="NCBI Taxonomy" id="28210"/>
    <lineage>
        <taxon>Bacteria</taxon>
        <taxon>Pseudomonadati</taxon>
        <taxon>Pseudomonadota</taxon>
        <taxon>Alphaproteobacteria</taxon>
        <taxon>Hyphomicrobiales</taxon>
        <taxon>Chelatococcaceae</taxon>
        <taxon>Chelatococcus</taxon>
    </lineage>
</organism>
<keyword evidence="2" id="KW-0813">Transport</keyword>
<feature type="compositionally biased region" description="Basic and acidic residues" evidence="7">
    <location>
        <begin position="175"/>
        <end position="187"/>
    </location>
</feature>
<dbReference type="GO" id="GO:0006882">
    <property type="term" value="P:intracellular zinc ion homeostasis"/>
    <property type="evidence" value="ECO:0007669"/>
    <property type="project" value="InterPro"/>
</dbReference>
<feature type="transmembrane region" description="Helical" evidence="8">
    <location>
        <begin position="227"/>
        <end position="244"/>
    </location>
</feature>
<evidence type="ECO:0000256" key="2">
    <source>
        <dbReference type="ARBA" id="ARBA00022448"/>
    </source>
</evidence>
<feature type="transmembrane region" description="Helical" evidence="8">
    <location>
        <begin position="96"/>
        <end position="114"/>
    </location>
</feature>
<evidence type="ECO:0000256" key="5">
    <source>
        <dbReference type="ARBA" id="ARBA00023065"/>
    </source>
</evidence>
<keyword evidence="4 8" id="KW-1133">Transmembrane helix</keyword>
<accession>A0A2V3U298</accession>
<dbReference type="InterPro" id="IPR002524">
    <property type="entry name" value="Cation_efflux"/>
</dbReference>
<evidence type="ECO:0000313" key="11">
    <source>
        <dbReference type="Proteomes" id="UP000248021"/>
    </source>
</evidence>
<dbReference type="PANTHER" id="PTHR45755">
    <property type="match status" value="1"/>
</dbReference>
<keyword evidence="6 8" id="KW-0472">Membrane</keyword>
<sequence length="331" mass="35445">MHSHALDKWQHEHVFLGERHQRNERRTWLVVGLTAAMMVVEIVGGAIYGSMALVADGWHMSTHAAALGIAALAYRFARTHAHDPRFSFGTGKVGELAAFASAMILLSVALMIGYESVLRLVSPVAIDFAQALPIAAVGLLVNLGSAWLLHDHDHGGESGHHHGHDHSHGAHGHGHGHDDGHDHGHHGHDSNMRAAYIHVMADALTSVLAIVALIGGSLYGLTWLDPAMGLVGTAVILLWSVSLIRSAGAVLLDTIPNTALDGRVRERLEVSGDRVADLHLWRLGPGHTGVIATIISDAPQDPAAYKERLRHIPGLSHVTIEVQTCPDHAPL</sequence>
<feature type="compositionally biased region" description="Basic residues" evidence="7">
    <location>
        <begin position="161"/>
        <end position="174"/>
    </location>
</feature>
<dbReference type="NCBIfam" id="TIGR01297">
    <property type="entry name" value="CDF"/>
    <property type="match status" value="1"/>
</dbReference>
<name>A0A2V3U298_9HYPH</name>
<evidence type="ECO:0000256" key="4">
    <source>
        <dbReference type="ARBA" id="ARBA00022989"/>
    </source>
</evidence>
<evidence type="ECO:0000259" key="9">
    <source>
        <dbReference type="Pfam" id="PF01545"/>
    </source>
</evidence>
<dbReference type="GO" id="GO:0005385">
    <property type="term" value="F:zinc ion transmembrane transporter activity"/>
    <property type="evidence" value="ECO:0007669"/>
    <property type="project" value="InterPro"/>
</dbReference>
<keyword evidence="3 8" id="KW-0812">Transmembrane</keyword>
<evidence type="ECO:0000256" key="6">
    <source>
        <dbReference type="ARBA" id="ARBA00023136"/>
    </source>
</evidence>
<feature type="transmembrane region" description="Helical" evidence="8">
    <location>
        <begin position="120"/>
        <end position="141"/>
    </location>
</feature>
<comment type="subcellular location">
    <subcellularLocation>
        <location evidence="1">Membrane</location>
        <topology evidence="1">Multi-pass membrane protein</topology>
    </subcellularLocation>
</comment>
<dbReference type="PANTHER" id="PTHR45755:SF4">
    <property type="entry name" value="ZINC TRANSPORTER 7"/>
    <property type="match status" value="1"/>
</dbReference>
<proteinExistence type="predicted"/>
<feature type="transmembrane region" description="Helical" evidence="8">
    <location>
        <begin position="28"/>
        <end position="51"/>
    </location>
</feature>
<evidence type="ECO:0000256" key="8">
    <source>
        <dbReference type="SAM" id="Phobius"/>
    </source>
</evidence>
<dbReference type="InterPro" id="IPR058533">
    <property type="entry name" value="Cation_efflux_TM"/>
</dbReference>
<dbReference type="AlphaFoldDB" id="A0A2V3U298"/>
<gene>
    <name evidence="10" type="ORF">C7450_108159</name>
</gene>
<feature type="domain" description="Cation efflux protein transmembrane" evidence="9">
    <location>
        <begin position="28"/>
        <end position="252"/>
    </location>
</feature>
<dbReference type="GO" id="GO:0016020">
    <property type="term" value="C:membrane"/>
    <property type="evidence" value="ECO:0007669"/>
    <property type="project" value="UniProtKB-SubCell"/>
</dbReference>
<feature type="region of interest" description="Disordered" evidence="7">
    <location>
        <begin position="154"/>
        <end position="187"/>
    </location>
</feature>
<evidence type="ECO:0000256" key="3">
    <source>
        <dbReference type="ARBA" id="ARBA00022692"/>
    </source>
</evidence>
<feature type="transmembrane region" description="Helical" evidence="8">
    <location>
        <begin position="57"/>
        <end position="76"/>
    </location>
</feature>
<dbReference type="Pfam" id="PF01545">
    <property type="entry name" value="Cation_efflux"/>
    <property type="match status" value="1"/>
</dbReference>
<dbReference type="SUPFAM" id="SSF161111">
    <property type="entry name" value="Cation efflux protein transmembrane domain-like"/>
    <property type="match status" value="1"/>
</dbReference>
<protein>
    <submittedName>
        <fullName evidence="10">Cation diffusion facilitator family transporter</fullName>
    </submittedName>
</protein>
<dbReference type="NCBIfam" id="NF033827">
    <property type="entry name" value="CDF_efflux_DmeF"/>
    <property type="match status" value="1"/>
</dbReference>
<keyword evidence="5" id="KW-0406">Ion transport</keyword>
<evidence type="ECO:0000256" key="7">
    <source>
        <dbReference type="SAM" id="MobiDB-lite"/>
    </source>
</evidence>
<dbReference type="Proteomes" id="UP000248021">
    <property type="component" value="Unassembled WGS sequence"/>
</dbReference>
<reference evidence="10 11" key="1">
    <citation type="submission" date="2018-05" db="EMBL/GenBank/DDBJ databases">
        <title>Genomic Encyclopedia of Type Strains, Phase IV (KMG-IV): sequencing the most valuable type-strain genomes for metagenomic binning, comparative biology and taxonomic classification.</title>
        <authorList>
            <person name="Goeker M."/>
        </authorList>
    </citation>
    <scope>NUCLEOTIDE SEQUENCE [LARGE SCALE GENOMIC DNA]</scope>
    <source>
        <strain evidence="10 11">DSM 6462</strain>
    </source>
</reference>